<dbReference type="Proteomes" id="UP000323671">
    <property type="component" value="Chromosome"/>
</dbReference>
<accession>A0A5C1E5J2</accession>
<keyword evidence="2" id="KW-1185">Reference proteome</keyword>
<gene>
    <name evidence="1" type="ORF">OTERR_07160</name>
</gene>
<dbReference type="KEGG" id="otr:OTERR_07160"/>
<protein>
    <submittedName>
        <fullName evidence="1">Uncharacterized protein</fullName>
    </submittedName>
</protein>
<dbReference type="EMBL" id="CP022579">
    <property type="protein sequence ID" value="QEL64192.1"/>
    <property type="molecule type" value="Genomic_DNA"/>
</dbReference>
<organism evidence="1 2">
    <name type="scientific">Oryzomicrobium terrae</name>
    <dbReference type="NCBI Taxonomy" id="1735038"/>
    <lineage>
        <taxon>Bacteria</taxon>
        <taxon>Pseudomonadati</taxon>
        <taxon>Pseudomonadota</taxon>
        <taxon>Betaproteobacteria</taxon>
        <taxon>Rhodocyclales</taxon>
        <taxon>Rhodocyclaceae</taxon>
        <taxon>Oryzomicrobium</taxon>
    </lineage>
</organism>
<name>A0A5C1E5J2_9RHOO</name>
<sequence>MNTQQTPMIERNAPIAVFALDQLSLDLGLLLRV</sequence>
<proteinExistence type="predicted"/>
<dbReference type="AlphaFoldDB" id="A0A5C1E5J2"/>
<reference evidence="1 2" key="1">
    <citation type="submission" date="2017-07" db="EMBL/GenBank/DDBJ databases">
        <title>Complete genome sequence of Oryzomicrobium terrae TPP412.</title>
        <authorList>
            <person name="Chiu L.-W."/>
            <person name="Lo K.-J."/>
            <person name="Tsai Y.-M."/>
            <person name="Lin S.-S."/>
            <person name="Kuo C.-H."/>
            <person name="Liu C.-T."/>
        </authorList>
    </citation>
    <scope>NUCLEOTIDE SEQUENCE [LARGE SCALE GENOMIC DNA]</scope>
    <source>
        <strain evidence="1 2">TPP412</strain>
    </source>
</reference>
<evidence type="ECO:0000313" key="1">
    <source>
        <dbReference type="EMBL" id="QEL64192.1"/>
    </source>
</evidence>
<evidence type="ECO:0000313" key="2">
    <source>
        <dbReference type="Proteomes" id="UP000323671"/>
    </source>
</evidence>